<reference evidence="6" key="3">
    <citation type="journal article" date="2017" name="Nature">
        <title>Genome sequence of the progenitor of the wheat D genome Aegilops tauschii.</title>
        <authorList>
            <person name="Luo M.C."/>
            <person name="Gu Y.Q."/>
            <person name="Puiu D."/>
            <person name="Wang H."/>
            <person name="Twardziok S.O."/>
            <person name="Deal K.R."/>
            <person name="Huo N."/>
            <person name="Zhu T."/>
            <person name="Wang L."/>
            <person name="Wang Y."/>
            <person name="McGuire P.E."/>
            <person name="Liu S."/>
            <person name="Long H."/>
            <person name="Ramasamy R.K."/>
            <person name="Rodriguez J.C."/>
            <person name="Van S.L."/>
            <person name="Yuan L."/>
            <person name="Wang Z."/>
            <person name="Xia Z."/>
            <person name="Xiao L."/>
            <person name="Anderson O.D."/>
            <person name="Ouyang S."/>
            <person name="Liang Y."/>
            <person name="Zimin A.V."/>
            <person name="Pertea G."/>
            <person name="Qi P."/>
            <person name="Bennetzen J.L."/>
            <person name="Dai X."/>
            <person name="Dawson M.W."/>
            <person name="Muller H.G."/>
            <person name="Kugler K."/>
            <person name="Rivarola-Duarte L."/>
            <person name="Spannagl M."/>
            <person name="Mayer K.F.X."/>
            <person name="Lu F.H."/>
            <person name="Bevan M.W."/>
            <person name="Leroy P."/>
            <person name="Li P."/>
            <person name="You F.M."/>
            <person name="Sun Q."/>
            <person name="Liu Z."/>
            <person name="Lyons E."/>
            <person name="Wicker T."/>
            <person name="Salzberg S.L."/>
            <person name="Devos K.M."/>
            <person name="Dvorak J."/>
        </authorList>
    </citation>
    <scope>NUCLEOTIDE SEQUENCE [LARGE SCALE GENOMIC DNA]</scope>
    <source>
        <strain evidence="6">cv. AL8/78</strain>
    </source>
</reference>
<name>A0A453CV36_AEGTS</name>
<keyword evidence="1" id="KW-0547">Nucleotide-binding</keyword>
<reference evidence="6" key="4">
    <citation type="submission" date="2019-03" db="UniProtKB">
        <authorList>
            <consortium name="EnsemblPlants"/>
        </authorList>
    </citation>
    <scope>IDENTIFICATION</scope>
</reference>
<dbReference type="GO" id="GO:0005694">
    <property type="term" value="C:chromosome"/>
    <property type="evidence" value="ECO:0007669"/>
    <property type="project" value="UniProtKB-ARBA"/>
</dbReference>
<dbReference type="SUPFAM" id="SSF52540">
    <property type="entry name" value="P-loop containing nucleoside triphosphate hydrolases"/>
    <property type="match status" value="1"/>
</dbReference>
<dbReference type="Pfam" id="PF13087">
    <property type="entry name" value="AAA_12"/>
    <property type="match status" value="1"/>
</dbReference>
<reference evidence="6" key="5">
    <citation type="journal article" date="2021" name="G3 (Bethesda)">
        <title>Aegilops tauschii genome assembly Aet v5.0 features greater sequence contiguity and improved annotation.</title>
        <authorList>
            <person name="Wang L."/>
            <person name="Zhu T."/>
            <person name="Rodriguez J.C."/>
            <person name="Deal K.R."/>
            <person name="Dubcovsky J."/>
            <person name="McGuire P.E."/>
            <person name="Lux T."/>
            <person name="Spannagl M."/>
            <person name="Mayer K.F.X."/>
            <person name="Baldrich P."/>
            <person name="Meyers B.C."/>
            <person name="Huo N."/>
            <person name="Gu Y.Q."/>
            <person name="Zhou H."/>
            <person name="Devos K.M."/>
            <person name="Bennetzen J.L."/>
            <person name="Unver T."/>
            <person name="Budak H."/>
            <person name="Gulick P.J."/>
            <person name="Galiba G."/>
            <person name="Kalapos B."/>
            <person name="Nelson D.R."/>
            <person name="Li P."/>
            <person name="You F.M."/>
            <person name="Luo M.C."/>
            <person name="Dvorak J."/>
        </authorList>
    </citation>
    <scope>NUCLEOTIDE SEQUENCE [LARGE SCALE GENOMIC DNA]</scope>
    <source>
        <strain evidence="6">cv. AL8/78</strain>
    </source>
</reference>
<keyword evidence="7" id="KW-1185">Reference proteome</keyword>
<dbReference type="InterPro" id="IPR047187">
    <property type="entry name" value="SF1_C_Upf1"/>
</dbReference>
<protein>
    <recommendedName>
        <fullName evidence="5">DNA2/NAM7 helicase-like C-terminal domain-containing protein</fullName>
    </recommendedName>
</protein>
<dbReference type="GO" id="GO:0016787">
    <property type="term" value="F:hydrolase activity"/>
    <property type="evidence" value="ECO:0007669"/>
    <property type="project" value="UniProtKB-KW"/>
</dbReference>
<evidence type="ECO:0000313" key="7">
    <source>
        <dbReference type="Proteomes" id="UP000015105"/>
    </source>
</evidence>
<dbReference type="CDD" id="cd18808">
    <property type="entry name" value="SF1_C_Upf1"/>
    <property type="match status" value="1"/>
</dbReference>
<dbReference type="InterPro" id="IPR027417">
    <property type="entry name" value="P-loop_NTPase"/>
</dbReference>
<evidence type="ECO:0000313" key="6">
    <source>
        <dbReference type="EnsemblPlants" id="AET2Gv20974100.43"/>
    </source>
</evidence>
<dbReference type="GO" id="GO:0004386">
    <property type="term" value="F:helicase activity"/>
    <property type="evidence" value="ECO:0007669"/>
    <property type="project" value="UniProtKB-KW"/>
</dbReference>
<accession>A0A453CV36</accession>
<dbReference type="InterPro" id="IPR041679">
    <property type="entry name" value="DNA2/NAM7-like_C"/>
</dbReference>
<dbReference type="Gene3D" id="3.40.50.300">
    <property type="entry name" value="P-loop containing nucleotide triphosphate hydrolases"/>
    <property type="match status" value="1"/>
</dbReference>
<evidence type="ECO:0000256" key="3">
    <source>
        <dbReference type="ARBA" id="ARBA00022806"/>
    </source>
</evidence>
<reference evidence="7" key="1">
    <citation type="journal article" date="2014" name="Science">
        <title>Ancient hybridizations among the ancestral genomes of bread wheat.</title>
        <authorList>
            <consortium name="International Wheat Genome Sequencing Consortium,"/>
            <person name="Marcussen T."/>
            <person name="Sandve S.R."/>
            <person name="Heier L."/>
            <person name="Spannagl M."/>
            <person name="Pfeifer M."/>
            <person name="Jakobsen K.S."/>
            <person name="Wulff B.B."/>
            <person name="Steuernagel B."/>
            <person name="Mayer K.F."/>
            <person name="Olsen O.A."/>
        </authorList>
    </citation>
    <scope>NUCLEOTIDE SEQUENCE [LARGE SCALE GENOMIC DNA]</scope>
    <source>
        <strain evidence="7">cv. AL8/78</strain>
    </source>
</reference>
<dbReference type="Gramene" id="AET2Gv20974100.43">
    <property type="protein sequence ID" value="AET2Gv20974100.43"/>
    <property type="gene ID" value="AET2Gv20974100"/>
</dbReference>
<evidence type="ECO:0000256" key="4">
    <source>
        <dbReference type="ARBA" id="ARBA00022840"/>
    </source>
</evidence>
<dbReference type="FunFam" id="3.40.50.300:FF:000326">
    <property type="entry name" value="P-loop containing nucleoside triphosphate hydrolase"/>
    <property type="match status" value="1"/>
</dbReference>
<organism evidence="6 7">
    <name type="scientific">Aegilops tauschii subsp. strangulata</name>
    <name type="common">Goatgrass</name>
    <dbReference type="NCBI Taxonomy" id="200361"/>
    <lineage>
        <taxon>Eukaryota</taxon>
        <taxon>Viridiplantae</taxon>
        <taxon>Streptophyta</taxon>
        <taxon>Embryophyta</taxon>
        <taxon>Tracheophyta</taxon>
        <taxon>Spermatophyta</taxon>
        <taxon>Magnoliopsida</taxon>
        <taxon>Liliopsida</taxon>
        <taxon>Poales</taxon>
        <taxon>Poaceae</taxon>
        <taxon>BOP clade</taxon>
        <taxon>Pooideae</taxon>
        <taxon>Triticodae</taxon>
        <taxon>Triticeae</taxon>
        <taxon>Triticinae</taxon>
        <taxon>Aegilops</taxon>
    </lineage>
</organism>
<evidence type="ECO:0000259" key="5">
    <source>
        <dbReference type="Pfam" id="PF13087"/>
    </source>
</evidence>
<evidence type="ECO:0000256" key="1">
    <source>
        <dbReference type="ARBA" id="ARBA00022741"/>
    </source>
</evidence>
<keyword evidence="4" id="KW-0067">ATP-binding</keyword>
<dbReference type="PANTHER" id="PTHR21529:SF4">
    <property type="entry name" value="TPR AND ANKYRIN REPEAT-CONTAINING PROTEIN 1"/>
    <property type="match status" value="1"/>
</dbReference>
<keyword evidence="2" id="KW-0378">Hydrolase</keyword>
<keyword evidence="3" id="KW-0347">Helicase</keyword>
<sequence length="293" mass="33706">GNSRRNMVEVAIVLHLIHTIFKSWKNRNQGLSIGVVSPYKAQVDAIKSRLGEKYDTCDGFHVRVKSTDGFQGEEDDIIILSTVRSNGRGVVGFLADNRRTNVALTRARHCLWIVGNAHTLYKSGTEWTELVADAERRKCVFSATNDATICKLVLQVKQELDELDDLLNADSAVFSNTRWKVILSDEFRKSFTKLKSPQLRKEVLQKLIRLGDGWRTTVKNLDIPGVSHLAKVYKVWNLYLVWSTDVEKTEGRYFQIIRVWDLLSQQNVARTVQRLENLFSMYTDDYLDHCRRV</sequence>
<dbReference type="GO" id="GO:0005524">
    <property type="term" value="F:ATP binding"/>
    <property type="evidence" value="ECO:0007669"/>
    <property type="project" value="UniProtKB-KW"/>
</dbReference>
<dbReference type="InterPro" id="IPR039904">
    <property type="entry name" value="TRANK1"/>
</dbReference>
<dbReference type="AlphaFoldDB" id="A0A453CV36"/>
<reference evidence="7" key="2">
    <citation type="journal article" date="2017" name="Nat. Plants">
        <title>The Aegilops tauschii genome reveals multiple impacts of transposons.</title>
        <authorList>
            <person name="Zhao G."/>
            <person name="Zou C."/>
            <person name="Li K."/>
            <person name="Wang K."/>
            <person name="Li T."/>
            <person name="Gao L."/>
            <person name="Zhang X."/>
            <person name="Wang H."/>
            <person name="Yang Z."/>
            <person name="Liu X."/>
            <person name="Jiang W."/>
            <person name="Mao L."/>
            <person name="Kong X."/>
            <person name="Jiao Y."/>
            <person name="Jia J."/>
        </authorList>
    </citation>
    <scope>NUCLEOTIDE SEQUENCE [LARGE SCALE GENOMIC DNA]</scope>
    <source>
        <strain evidence="7">cv. AL8/78</strain>
    </source>
</reference>
<dbReference type="PANTHER" id="PTHR21529">
    <property type="entry name" value="MAMMARY TURMOR VIRUS RECEPTOR HOMOLOG 1, 2 MTVR1, 2"/>
    <property type="match status" value="1"/>
</dbReference>
<evidence type="ECO:0000256" key="2">
    <source>
        <dbReference type="ARBA" id="ARBA00022801"/>
    </source>
</evidence>
<proteinExistence type="predicted"/>
<dbReference type="Proteomes" id="UP000015105">
    <property type="component" value="Chromosome 2D"/>
</dbReference>
<feature type="domain" description="DNA2/NAM7 helicase-like C-terminal" evidence="5">
    <location>
        <begin position="2"/>
        <end position="117"/>
    </location>
</feature>
<dbReference type="EnsemblPlants" id="AET2Gv20974100.43">
    <property type="protein sequence ID" value="AET2Gv20974100.43"/>
    <property type="gene ID" value="AET2Gv20974100"/>
</dbReference>